<dbReference type="GO" id="GO:0043565">
    <property type="term" value="F:sequence-specific DNA binding"/>
    <property type="evidence" value="ECO:0007669"/>
    <property type="project" value="InterPro"/>
</dbReference>
<dbReference type="Proteomes" id="UP000194857">
    <property type="component" value="Unassembled WGS sequence"/>
</dbReference>
<dbReference type="InterPro" id="IPR009057">
    <property type="entry name" value="Homeodomain-like_sf"/>
</dbReference>
<organism evidence="8 14">
    <name type="scientific">Pseudomonas aeruginosa</name>
    <dbReference type="NCBI Taxonomy" id="287"/>
    <lineage>
        <taxon>Bacteria</taxon>
        <taxon>Pseudomonadati</taxon>
        <taxon>Pseudomonadota</taxon>
        <taxon>Gammaproteobacteria</taxon>
        <taxon>Pseudomonadales</taxon>
        <taxon>Pseudomonadaceae</taxon>
        <taxon>Pseudomonas</taxon>
    </lineage>
</organism>
<evidence type="ECO:0000313" key="12">
    <source>
        <dbReference type="Proteomes" id="UP000194857"/>
    </source>
</evidence>
<comment type="subcellular location">
    <subcellularLocation>
        <location evidence="1">Cytoplasm</location>
    </subcellularLocation>
</comment>
<keyword evidence="3" id="KW-0238">DNA-binding</keyword>
<dbReference type="InterPro" id="IPR050204">
    <property type="entry name" value="AraC_XylS_family_regulators"/>
</dbReference>
<dbReference type="RefSeq" id="WP_003119473.1">
    <property type="nucleotide sequence ID" value="NZ_AP014839.1"/>
</dbReference>
<accession>A0A0A8RU79</accession>
<evidence type="ECO:0000313" key="7">
    <source>
        <dbReference type="EMBL" id="CRP40858.1"/>
    </source>
</evidence>
<evidence type="ECO:0000313" key="10">
    <source>
        <dbReference type="EMBL" id="RPM23033.1"/>
    </source>
</evidence>
<evidence type="ECO:0000256" key="3">
    <source>
        <dbReference type="ARBA" id="ARBA00023125"/>
    </source>
</evidence>
<dbReference type="Proteomes" id="UP000284767">
    <property type="component" value="Unassembled WGS sequence"/>
</dbReference>
<dbReference type="PROSITE" id="PS00041">
    <property type="entry name" value="HTH_ARAC_FAMILY_1"/>
    <property type="match status" value="1"/>
</dbReference>
<dbReference type="GO" id="GO:0005737">
    <property type="term" value="C:cytoplasm"/>
    <property type="evidence" value="ECO:0007669"/>
    <property type="project" value="UniProtKB-SubCell"/>
</dbReference>
<evidence type="ECO:0000313" key="13">
    <source>
        <dbReference type="Proteomes" id="UP000284767"/>
    </source>
</evidence>
<reference evidence="8" key="6">
    <citation type="submission" date="2020-01" db="EMBL/GenBank/DDBJ databases">
        <title>Bacteria Cultured from War Wounds Associated with the Conflict in Eastern Ukraine.</title>
        <authorList>
            <person name="Snesrud E."/>
            <person name="Galac M.R."/>
            <person name="Mc Gann P."/>
            <person name="Valentine K."/>
            <person name="Viacheslav K."/>
        </authorList>
    </citation>
    <scope>NUCLEOTIDE SEQUENCE</scope>
    <source>
        <strain evidence="8">VNMU148</strain>
    </source>
</reference>
<dbReference type="EMBL" id="CVVU01000220">
    <property type="protein sequence ID" value="CRP40858.1"/>
    <property type="molecule type" value="Genomic_DNA"/>
</dbReference>
<proteinExistence type="predicted"/>
<gene>
    <name evidence="7" type="primary">btr_6</name>
    <name evidence="9" type="ORF">CAZ10_23325</name>
    <name evidence="8" type="ORF">GUL26_12005</name>
    <name evidence="10" type="ORF">IPC1295_00560</name>
    <name evidence="7" type="ORF">PAERUG_P19_London_7_VIM_2_05_10_04369</name>
</gene>
<comment type="function">
    <text evidence="5">Regulatory protein of the TOL plasmid xyl operons. XylS activates the xylXYZLTEGFJQKIH operon required for the degradation of toluene, m-xylene and p-xylene.</text>
</comment>
<dbReference type="Gene3D" id="1.10.10.60">
    <property type="entry name" value="Homeodomain-like"/>
    <property type="match status" value="2"/>
</dbReference>
<evidence type="ECO:0000256" key="1">
    <source>
        <dbReference type="ARBA" id="ARBA00004496"/>
    </source>
</evidence>
<evidence type="ECO:0000256" key="5">
    <source>
        <dbReference type="ARBA" id="ARBA00037345"/>
    </source>
</evidence>
<reference evidence="9 12" key="3">
    <citation type="submission" date="2017-05" db="EMBL/GenBank/DDBJ databases">
        <authorList>
            <person name="Song R."/>
            <person name="Chenine A.L."/>
            <person name="Ruprecht R.M."/>
        </authorList>
    </citation>
    <scope>NUCLEOTIDE SEQUENCE [LARGE SCALE GENOMIC DNA]</scope>
    <source>
        <strain evidence="9 12">S567_C10_BS</strain>
    </source>
</reference>
<sequence>MTVAIDRTKGDQSTPGNIIRGEGYALIRNSEATPDPDKVIHIPCADSFSVIVQLRDFNSHRLWNGNKLVFDGGHPRKSISIAYLGDEIKCQHRTTYDNVRFMLPRASIKEFLYEEGQRASAEPERIIGVDDPVVYHLALALLPSFARAGERNELFIEQVMLALLTHVQDRFASTQVPVCTGKGLAPWQLRRAKELIAGHLAEGVSVARLAEECGLSRSYFTKAFKCSTGVSPHEWLMRMRVDRAKELMLGSDEPLSQIGVACGFSDQPHFSRIFLRLAGASPSTWRRVKRQRTDAAL</sequence>
<dbReference type="EMBL" id="WXZT01000006">
    <property type="protein sequence ID" value="MZZ12971.1"/>
    <property type="molecule type" value="Genomic_DNA"/>
</dbReference>
<dbReference type="PANTHER" id="PTHR46796">
    <property type="entry name" value="HTH-TYPE TRANSCRIPTIONAL ACTIVATOR RHAS-RELATED"/>
    <property type="match status" value="1"/>
</dbReference>
<dbReference type="SMART" id="SM00342">
    <property type="entry name" value="HTH_ARAC"/>
    <property type="match status" value="1"/>
</dbReference>
<evidence type="ECO:0000256" key="2">
    <source>
        <dbReference type="ARBA" id="ARBA00023015"/>
    </source>
</evidence>
<feature type="domain" description="HTH araC/xylS-type" evidence="6">
    <location>
        <begin position="190"/>
        <end position="288"/>
    </location>
</feature>
<comment type="caution">
    <text evidence="8">The sequence shown here is derived from an EMBL/GenBank/DDBJ whole genome shotgun (WGS) entry which is preliminary data.</text>
</comment>
<reference evidence="11" key="2">
    <citation type="submission" date="2015-06" db="EMBL/GenBank/DDBJ databases">
        <authorList>
            <person name="Radhakrishnan Rajesh"/>
            <person name="Underwood Anthony"/>
            <person name="Al-Shahib Ali"/>
        </authorList>
    </citation>
    <scope>NUCLEOTIDE SEQUENCE [LARGE SCALE GENOMIC DNA]</scope>
    <source>
        <strain evidence="11">P19_London_7_VIM_2_05_10</strain>
    </source>
</reference>
<evidence type="ECO:0000313" key="14">
    <source>
        <dbReference type="Proteomes" id="UP000644192"/>
    </source>
</evidence>
<keyword evidence="4" id="KW-0804">Transcription</keyword>
<evidence type="ECO:0000313" key="9">
    <source>
        <dbReference type="EMBL" id="OTI58558.1"/>
    </source>
</evidence>
<evidence type="ECO:0000256" key="4">
    <source>
        <dbReference type="ARBA" id="ARBA00023163"/>
    </source>
</evidence>
<dbReference type="AlphaFoldDB" id="A0A0A8RU79"/>
<dbReference type="Pfam" id="PF12833">
    <property type="entry name" value="HTH_18"/>
    <property type="match status" value="1"/>
</dbReference>
<dbReference type="Proteomes" id="UP000045039">
    <property type="component" value="Unassembled WGS sequence"/>
</dbReference>
<reference evidence="7" key="1">
    <citation type="submission" date="2015-06" db="EMBL/GenBank/DDBJ databases">
        <authorList>
            <person name="Radhakrishnan R."/>
            <person name="Underwood A."/>
            <person name="Al-Shahib A."/>
        </authorList>
    </citation>
    <scope>NUCLEOTIDE SEQUENCE</scope>
    <source>
        <strain evidence="7">P19_London_7_VIM_2_05_10</strain>
    </source>
</reference>
<dbReference type="EMBL" id="NFFZ01000013">
    <property type="protein sequence ID" value="OTI58558.1"/>
    <property type="molecule type" value="Genomic_DNA"/>
</dbReference>
<name>A0A0A8RU79_PSEAI</name>
<dbReference type="InterPro" id="IPR018062">
    <property type="entry name" value="HTH_AraC-typ_CS"/>
</dbReference>
<protein>
    <submittedName>
        <fullName evidence="9 10">Transcriptional regulator</fullName>
    </submittedName>
    <submittedName>
        <fullName evidence="7">HTH-type transcriptional activator Btr</fullName>
    </submittedName>
    <submittedName>
        <fullName evidence="8">Helix-turn-helix domain-containing protein</fullName>
    </submittedName>
</protein>
<evidence type="ECO:0000259" key="6">
    <source>
        <dbReference type="PROSITE" id="PS01124"/>
    </source>
</evidence>
<dbReference type="GO" id="GO:0003700">
    <property type="term" value="F:DNA-binding transcription factor activity"/>
    <property type="evidence" value="ECO:0007669"/>
    <property type="project" value="InterPro"/>
</dbReference>
<dbReference type="PROSITE" id="PS01124">
    <property type="entry name" value="HTH_ARAC_FAMILY_2"/>
    <property type="match status" value="1"/>
</dbReference>
<evidence type="ECO:0000313" key="11">
    <source>
        <dbReference type="Proteomes" id="UP000045039"/>
    </source>
</evidence>
<dbReference type="OMA" id="HRWLLKM"/>
<evidence type="ECO:0000313" key="8">
    <source>
        <dbReference type="EMBL" id="MZZ12971.1"/>
    </source>
</evidence>
<keyword evidence="2" id="KW-0805">Transcription regulation</keyword>
<dbReference type="SUPFAM" id="SSF46689">
    <property type="entry name" value="Homeodomain-like"/>
    <property type="match status" value="2"/>
</dbReference>
<dbReference type="Proteomes" id="UP000644192">
    <property type="component" value="Unassembled WGS sequence"/>
</dbReference>
<dbReference type="EMBL" id="NSNE01000001">
    <property type="protein sequence ID" value="RPM23033.1"/>
    <property type="molecule type" value="Genomic_DNA"/>
</dbReference>
<dbReference type="GO" id="GO:0009893">
    <property type="term" value="P:positive regulation of metabolic process"/>
    <property type="evidence" value="ECO:0007669"/>
    <property type="project" value="UniProtKB-ARBA"/>
</dbReference>
<reference evidence="10 13" key="4">
    <citation type="submission" date="2017-08" db="EMBL/GenBank/DDBJ databases">
        <authorList>
            <person name="Feschi L."/>
            <person name="Jeukens J."/>
            <person name="Emond-Rheault J.-G."/>
            <person name="Kukavica-Ibrulj I."/>
            <person name="Boyle B."/>
            <person name="Levesque R.C."/>
        </authorList>
    </citation>
    <scope>NUCLEOTIDE SEQUENCE [LARGE SCALE GENOMIC DNA]</scope>
    <source>
        <strain evidence="10 13">PA-W36</strain>
    </source>
</reference>
<reference evidence="10 13" key="5">
    <citation type="submission" date="2019-01" db="EMBL/GenBank/DDBJ databases">
        <title>The Pseudomonas aeruginosa pan-genome provides new insights on its population structure, horizontal gene transfer and pathogenicity.</title>
        <authorList>
            <person name="Freschi L."/>
            <person name="Vincent A.T."/>
            <person name="Jeukens J."/>
            <person name="Emond-Rheault J.-G."/>
            <person name="Kukavica-Ibrulj I."/>
            <person name="Dupont M.-J."/>
            <person name="Charette S.J."/>
            <person name="Boyle B."/>
            <person name="Levesque R.C."/>
        </authorList>
    </citation>
    <scope>NUCLEOTIDE SEQUENCE [LARGE SCALE GENOMIC DNA]</scope>
    <source>
        <strain evidence="10 13">PA-W36</strain>
    </source>
</reference>
<dbReference type="SMR" id="A0A0A8RU79"/>
<dbReference type="eggNOG" id="COG4977">
    <property type="taxonomic scope" value="Bacteria"/>
</dbReference>
<dbReference type="PANTHER" id="PTHR46796:SF14">
    <property type="entry name" value="TRANSCRIPTIONAL REGULATORY PROTEIN"/>
    <property type="match status" value="1"/>
</dbReference>
<dbReference type="InterPro" id="IPR018060">
    <property type="entry name" value="HTH_AraC"/>
</dbReference>